<sequence>MNIIYAGLIGAFLGLIFHMIRNNKEIKKPKNKQNSFYLGFIFDMVTGMFGAILMITVIAPIHYTELDVFLLRTLVGAIIGEGILTHLELKKKDLVSKHQNTIDDKLDDEL</sequence>
<name>D3G1D2_ALKPO</name>
<reference evidence="2 3" key="1">
    <citation type="journal article" date="2011" name="Environ. Microbiol.">
        <title>Genome of alkaliphilic Bacillus pseudofirmus OF4 reveals adaptations that support the ability to grow in an external pH range from 7.5 to 11.4.</title>
        <authorList>
            <person name="Janto B."/>
            <person name="Ahmed A."/>
            <person name="Ito M."/>
            <person name="Liu J."/>
            <person name="Hicks D.B."/>
            <person name="Pagni S."/>
            <person name="Fackelmayer O.J."/>
            <person name="Smith T.A."/>
            <person name="Earl J."/>
            <person name="Elbourne L.D."/>
            <person name="Hassan K."/>
            <person name="Paulsen I.T."/>
            <person name="Kolsto A.B."/>
            <person name="Tourasse N.J."/>
            <person name="Ehrlich G.D."/>
            <person name="Boissy R."/>
            <person name="Ivey D.M."/>
            <person name="Li G."/>
            <person name="Xue Y."/>
            <person name="Ma Y."/>
            <person name="Hu F.Z."/>
            <person name="Krulwich T.A."/>
        </authorList>
    </citation>
    <scope>NUCLEOTIDE SEQUENCE [LARGE SCALE GENOMIC DNA]</scope>
    <source>
        <strain evidence="3">ATCC BAA-2126 / JCM 17055 / OF4</strain>
    </source>
</reference>
<evidence type="ECO:0008006" key="4">
    <source>
        <dbReference type="Google" id="ProtNLM"/>
    </source>
</evidence>
<dbReference type="InterPro" id="IPR025353">
    <property type="entry name" value="DUF4257"/>
</dbReference>
<evidence type="ECO:0000256" key="1">
    <source>
        <dbReference type="SAM" id="Phobius"/>
    </source>
</evidence>
<dbReference type="Proteomes" id="UP000001544">
    <property type="component" value="Plasmid pBpOF4-01"/>
</dbReference>
<dbReference type="HOGENOM" id="CLU_2165920_0_0_9"/>
<keyword evidence="1" id="KW-1133">Transmembrane helix</keyword>
<keyword evidence="2" id="KW-0614">Plasmid</keyword>
<keyword evidence="3" id="KW-1185">Reference proteome</keyword>
<feature type="transmembrane region" description="Helical" evidence="1">
    <location>
        <begin position="6"/>
        <end position="23"/>
    </location>
</feature>
<dbReference type="AlphaFoldDB" id="D3G1D2"/>
<organism evidence="2 3">
    <name type="scientific">Alkalihalophilus pseudofirmus (strain ATCC BAA-2126 / JCM 17055 / OF4)</name>
    <name type="common">Bacillus pseudofirmus</name>
    <dbReference type="NCBI Taxonomy" id="398511"/>
    <lineage>
        <taxon>Bacteria</taxon>
        <taxon>Bacillati</taxon>
        <taxon>Bacillota</taxon>
        <taxon>Bacilli</taxon>
        <taxon>Bacillales</taxon>
        <taxon>Bacillaceae</taxon>
        <taxon>Alkalihalophilus</taxon>
    </lineage>
</organism>
<protein>
    <recommendedName>
        <fullName evidence="4">DUF4257 domain-containing protein</fullName>
    </recommendedName>
</protein>
<gene>
    <name evidence="2" type="ordered locus">BpOF4_20814</name>
</gene>
<geneLocation type="plasmid" evidence="2 3">
    <name>pBpOF4-01</name>
</geneLocation>
<accession>D3G1D2</accession>
<dbReference type="Pfam" id="PF14074">
    <property type="entry name" value="DUF4257"/>
    <property type="match status" value="1"/>
</dbReference>
<evidence type="ECO:0000313" key="3">
    <source>
        <dbReference type="Proteomes" id="UP000001544"/>
    </source>
</evidence>
<proteinExistence type="predicted"/>
<dbReference type="KEGG" id="bpf:BpOF4_20814"/>
<feature type="transmembrane region" description="Helical" evidence="1">
    <location>
        <begin position="69"/>
        <end position="87"/>
    </location>
</feature>
<dbReference type="RefSeq" id="WP_012961070.1">
    <property type="nucleotide sequence ID" value="NC_013792.1"/>
</dbReference>
<keyword evidence="1" id="KW-0472">Membrane</keyword>
<feature type="transmembrane region" description="Helical" evidence="1">
    <location>
        <begin position="35"/>
        <end position="63"/>
    </location>
</feature>
<keyword evidence="1" id="KW-0812">Transmembrane</keyword>
<dbReference type="EMBL" id="CP001879">
    <property type="protein sequence ID" value="ADC52158.1"/>
    <property type="molecule type" value="Genomic_DNA"/>
</dbReference>
<evidence type="ECO:0000313" key="2">
    <source>
        <dbReference type="EMBL" id="ADC52158.1"/>
    </source>
</evidence>